<comment type="caution">
    <text evidence="1">The sequence shown here is derived from an EMBL/GenBank/DDBJ whole genome shotgun (WGS) entry which is preliminary data.</text>
</comment>
<dbReference type="EMBL" id="JASJUT010000003">
    <property type="protein sequence ID" value="MDK2595158.1"/>
    <property type="molecule type" value="Genomic_DNA"/>
</dbReference>
<sequence>MIKRSVLCLFIAGLTGCGGSSDEVPQVSDIQPGFGNDVTESFEADMQFYAPNFISHKGELIVQNLKDNVETRHQVESLNRFSLTLPVDGQYHFKFEPDNNQVSCPREQGCGRSLLNDPNDLNGNNEIDFGEPINAEISYEAIALPVPGLNQLLFSTFSSALVSAKLDSAIWSLTAAPNYHITQSTILNEQKAEYVANALTYADIMQQHATGQKDISLFSNAIAEGVSGNNEAVSVYKQLANQYLSETLLSEESNTVYRVSSAKVLLEVNELLRLGSSRELHTEIKPYTNELLTEVRNALGVLRLQDEQYSEEIKTKLEEVEDLANSDAQNAFLASLEVISDVVKHVSPFEGSVAGEYSLPRLNIEYQTEDGFRWIITGVRRGFEVDMDITVPQWRISPLLGDKIVGSGKGSVTKPDIALDFVFDQFEIVTEGRFDPNNIEEVVGVSDATGNVKLTQGSSILSGDIEIDYLRKRLSVRTIKAVIPYLSIDGVLTTPNQVTPIRLYANERSPLAMRSDMDLVFGAQLELPLNGGKDLRVQLSGEPDMLSDFTSADVSLILGGHVSELTVTNLVGNINLIVRGRDGYWVDIKKKKKLYTGGFYFGDKLVGDVRTIRGIPGILFPDGSFESLF</sequence>
<gene>
    <name evidence="1" type="ORF">QNM18_08910</name>
</gene>
<proteinExistence type="predicted"/>
<name>A0ABT7EJF8_9GAMM</name>
<evidence type="ECO:0000313" key="1">
    <source>
        <dbReference type="EMBL" id="MDK2595158.1"/>
    </source>
</evidence>
<organism evidence="1 2">
    <name type="scientific">Pseudoalteromonas obscura</name>
    <dbReference type="NCBI Taxonomy" id="3048491"/>
    <lineage>
        <taxon>Bacteria</taxon>
        <taxon>Pseudomonadati</taxon>
        <taxon>Pseudomonadota</taxon>
        <taxon>Gammaproteobacteria</taxon>
        <taxon>Alteromonadales</taxon>
        <taxon>Pseudoalteromonadaceae</taxon>
        <taxon>Pseudoalteromonas</taxon>
    </lineage>
</organism>
<protein>
    <recommendedName>
        <fullName evidence="3">Lipoprotein</fullName>
    </recommendedName>
</protein>
<reference evidence="1 2" key="1">
    <citation type="submission" date="2023-05" db="EMBL/GenBank/DDBJ databases">
        <title>Pseudoalteromonas ardens sp. nov., Pseudoalteromonas obscura sp. nov., and Pseudoalteromonas umbrosa sp. nov., isolated from the coral Montipora capitata.</title>
        <authorList>
            <person name="Thomas E.M."/>
            <person name="Smith E.M."/>
            <person name="Papke E."/>
            <person name="Shlafstein M.D."/>
            <person name="Oline D.K."/>
            <person name="Videau P."/>
            <person name="Saw J.H."/>
            <person name="Strangman W.K."/>
            <person name="Ushijima B."/>
        </authorList>
    </citation>
    <scope>NUCLEOTIDE SEQUENCE [LARGE SCALE GENOMIC DNA]</scope>
    <source>
        <strain evidence="1 2">P94</strain>
    </source>
</reference>
<evidence type="ECO:0008006" key="3">
    <source>
        <dbReference type="Google" id="ProtNLM"/>
    </source>
</evidence>
<dbReference type="RefSeq" id="WP_284136942.1">
    <property type="nucleotide sequence ID" value="NZ_JASJUT010000003.1"/>
</dbReference>
<dbReference type="PROSITE" id="PS51257">
    <property type="entry name" value="PROKAR_LIPOPROTEIN"/>
    <property type="match status" value="1"/>
</dbReference>
<keyword evidence="2" id="KW-1185">Reference proteome</keyword>
<evidence type="ECO:0000313" key="2">
    <source>
        <dbReference type="Proteomes" id="UP001231915"/>
    </source>
</evidence>
<dbReference type="Proteomes" id="UP001231915">
    <property type="component" value="Unassembled WGS sequence"/>
</dbReference>
<accession>A0ABT7EJF8</accession>